<evidence type="ECO:0000256" key="7">
    <source>
        <dbReference type="HAMAP-Rule" id="MF_00639"/>
    </source>
</evidence>
<evidence type="ECO:0000256" key="6">
    <source>
        <dbReference type="ARBA" id="ARBA00022840"/>
    </source>
</evidence>
<evidence type="ECO:0000259" key="9">
    <source>
        <dbReference type="Pfam" id="PF02875"/>
    </source>
</evidence>
<evidence type="ECO:0000259" key="10">
    <source>
        <dbReference type="Pfam" id="PF08245"/>
    </source>
</evidence>
<evidence type="ECO:0000256" key="5">
    <source>
        <dbReference type="ARBA" id="ARBA00022741"/>
    </source>
</evidence>
<dbReference type="InterPro" id="IPR036565">
    <property type="entry name" value="Mur-like_cat_sf"/>
</dbReference>
<keyword evidence="5 7" id="KW-0547">Nucleotide-binding</keyword>
<dbReference type="GO" id="GO:0009252">
    <property type="term" value="P:peptidoglycan biosynthetic process"/>
    <property type="evidence" value="ECO:0007669"/>
    <property type="project" value="UniProtKB-UniRule"/>
</dbReference>
<dbReference type="EMBL" id="DTEI01000068">
    <property type="protein sequence ID" value="HGU15764.1"/>
    <property type="molecule type" value="Genomic_DNA"/>
</dbReference>
<dbReference type="InterPro" id="IPR036615">
    <property type="entry name" value="Mur_ligase_C_dom_sf"/>
</dbReference>
<keyword evidence="6 7" id="KW-0067">ATP-binding</keyword>
<dbReference type="GO" id="GO:0005737">
    <property type="term" value="C:cytoplasm"/>
    <property type="evidence" value="ECO:0007669"/>
    <property type="project" value="UniProtKB-SubCell"/>
</dbReference>
<dbReference type="Pfam" id="PF08245">
    <property type="entry name" value="Mur_ligase_M"/>
    <property type="match status" value="1"/>
</dbReference>
<organism evidence="11">
    <name type="scientific">Thermodesulfobacterium geofontis</name>
    <dbReference type="NCBI Taxonomy" id="1295609"/>
    <lineage>
        <taxon>Bacteria</taxon>
        <taxon>Pseudomonadati</taxon>
        <taxon>Thermodesulfobacteriota</taxon>
        <taxon>Thermodesulfobacteria</taxon>
        <taxon>Thermodesulfobacteriales</taxon>
        <taxon>Thermodesulfobacteriaceae</taxon>
        <taxon>Thermodesulfobacterium</taxon>
    </lineage>
</organism>
<feature type="domain" description="Mur ligase central" evidence="10">
    <location>
        <begin position="114"/>
        <end position="293"/>
    </location>
</feature>
<dbReference type="InterPro" id="IPR004101">
    <property type="entry name" value="Mur_ligase_C"/>
</dbReference>
<dbReference type="NCBIfam" id="TIGR01087">
    <property type="entry name" value="murD"/>
    <property type="match status" value="1"/>
</dbReference>
<dbReference type="EC" id="6.3.2.9" evidence="7 8"/>
<evidence type="ECO:0000256" key="4">
    <source>
        <dbReference type="ARBA" id="ARBA00022598"/>
    </source>
</evidence>
<comment type="subcellular location">
    <subcellularLocation>
        <location evidence="1 7 8">Cytoplasm</location>
    </subcellularLocation>
</comment>
<dbReference type="UniPathway" id="UPA00219"/>
<dbReference type="GO" id="GO:0008360">
    <property type="term" value="P:regulation of cell shape"/>
    <property type="evidence" value="ECO:0007669"/>
    <property type="project" value="UniProtKB-KW"/>
</dbReference>
<dbReference type="InterPro" id="IPR005762">
    <property type="entry name" value="MurD"/>
</dbReference>
<evidence type="ECO:0000313" key="11">
    <source>
        <dbReference type="EMBL" id="HGU15764.1"/>
    </source>
</evidence>
<name>A0A7V4N3G0_9BACT</name>
<dbReference type="Pfam" id="PF21799">
    <property type="entry name" value="MurD-like_N"/>
    <property type="match status" value="1"/>
</dbReference>
<sequence>MELKDKRVVVLGFGKSGKAVTKLLLREKAEVIVSEVKKSDEFSSEILDSFKAQGVYFELGGHKKDTLLSADLIITSPGVPREVYKECIQKGIPVLSELEIAWQFLKNKKETIAITGTNGKTTTTAIVSELLKLSGYRVFTGGNYGIPLSELTVSNVLVDKIVLEVSSFQLENIYTFSPKVGILLNISPDHLERYHSYEEYAYYKYRLFEFQKEDGYAILPFKESWFEKFSKLIKSKIFFFNEKENEKVIAYLKPSNISSEDGFIINLEDEEFYSFFGFKLLGIHNKINFMVASLGARLLSANKESIKRLIKEFRGFPHRLEYVGEFEGVYFINDSKATNVDATLQALKSLPGSIILILGGKHNGASYTPLIPYIKEKVRILILIGESRFIMAEELNGITETYLSETLSDATLLAIKFAKPGNIVLLSPACSSFDQFNDYKERGEVFRKIVLEIAPFYFKEKRGGIIH</sequence>
<dbReference type="PANTHER" id="PTHR43692:SF1">
    <property type="entry name" value="UDP-N-ACETYLMURAMOYLALANINE--D-GLUTAMATE LIGASE"/>
    <property type="match status" value="1"/>
</dbReference>
<accession>A0A7V4N3G0</accession>
<dbReference type="GO" id="GO:0008764">
    <property type="term" value="F:UDP-N-acetylmuramoylalanine-D-glutamate ligase activity"/>
    <property type="evidence" value="ECO:0007669"/>
    <property type="project" value="UniProtKB-UniRule"/>
</dbReference>
<dbReference type="SUPFAM" id="SSF53623">
    <property type="entry name" value="MurD-like peptide ligases, catalytic domain"/>
    <property type="match status" value="1"/>
</dbReference>
<keyword evidence="4 7" id="KW-0436">Ligase</keyword>
<keyword evidence="3 7" id="KW-0963">Cytoplasm</keyword>
<dbReference type="SUPFAM" id="SSF51984">
    <property type="entry name" value="MurCD N-terminal domain"/>
    <property type="match status" value="1"/>
</dbReference>
<evidence type="ECO:0000256" key="8">
    <source>
        <dbReference type="RuleBase" id="RU003664"/>
    </source>
</evidence>
<dbReference type="GO" id="GO:0071555">
    <property type="term" value="P:cell wall organization"/>
    <property type="evidence" value="ECO:0007669"/>
    <property type="project" value="UniProtKB-KW"/>
</dbReference>
<comment type="similarity">
    <text evidence="7">Belongs to the MurCDEF family.</text>
</comment>
<proteinExistence type="inferred from homology"/>
<keyword evidence="7 8" id="KW-0133">Cell shape</keyword>
<dbReference type="HAMAP" id="MF_00639">
    <property type="entry name" value="MurD"/>
    <property type="match status" value="1"/>
</dbReference>
<dbReference type="GO" id="GO:0051301">
    <property type="term" value="P:cell division"/>
    <property type="evidence" value="ECO:0007669"/>
    <property type="project" value="UniProtKB-KW"/>
</dbReference>
<comment type="caution">
    <text evidence="11">The sequence shown here is derived from an EMBL/GenBank/DDBJ whole genome shotgun (WGS) entry which is preliminary data.</text>
</comment>
<protein>
    <recommendedName>
        <fullName evidence="7 8">UDP-N-acetylmuramoylalanine--D-glutamate ligase</fullName>
        <ecNumber evidence="7 8">6.3.2.9</ecNumber>
    </recommendedName>
    <alternativeName>
        <fullName evidence="7">D-glutamic acid-adding enzyme</fullName>
    </alternativeName>
    <alternativeName>
        <fullName evidence="7">UDP-N-acetylmuramoyl-L-alanyl-D-glutamate synthetase</fullName>
    </alternativeName>
</protein>
<evidence type="ECO:0000256" key="3">
    <source>
        <dbReference type="ARBA" id="ARBA00022490"/>
    </source>
</evidence>
<dbReference type="Gene3D" id="3.40.1190.10">
    <property type="entry name" value="Mur-like, catalytic domain"/>
    <property type="match status" value="1"/>
</dbReference>
<gene>
    <name evidence="7 11" type="primary">murD</name>
    <name evidence="11" type="ORF">ENU91_03820</name>
</gene>
<evidence type="ECO:0000256" key="1">
    <source>
        <dbReference type="ARBA" id="ARBA00004496"/>
    </source>
</evidence>
<keyword evidence="7 8" id="KW-0131">Cell cycle</keyword>
<dbReference type="InterPro" id="IPR013221">
    <property type="entry name" value="Mur_ligase_cen"/>
</dbReference>
<dbReference type="Pfam" id="PF02875">
    <property type="entry name" value="Mur_ligase_C"/>
    <property type="match status" value="1"/>
</dbReference>
<dbReference type="Gene3D" id="3.40.50.720">
    <property type="entry name" value="NAD(P)-binding Rossmann-like Domain"/>
    <property type="match status" value="1"/>
</dbReference>
<dbReference type="AlphaFoldDB" id="A0A7V4N3G0"/>
<comment type="function">
    <text evidence="7 8">Cell wall formation. Catalyzes the addition of glutamate to the nucleotide precursor UDP-N-acetylmuramoyl-L-alanine (UMA).</text>
</comment>
<keyword evidence="7 8" id="KW-0132">Cell division</keyword>
<comment type="catalytic activity">
    <reaction evidence="7 8">
        <text>UDP-N-acetyl-alpha-D-muramoyl-L-alanine + D-glutamate + ATP = UDP-N-acetyl-alpha-D-muramoyl-L-alanyl-D-glutamate + ADP + phosphate + H(+)</text>
        <dbReference type="Rhea" id="RHEA:16429"/>
        <dbReference type="ChEBI" id="CHEBI:15378"/>
        <dbReference type="ChEBI" id="CHEBI:29986"/>
        <dbReference type="ChEBI" id="CHEBI:30616"/>
        <dbReference type="ChEBI" id="CHEBI:43474"/>
        <dbReference type="ChEBI" id="CHEBI:83898"/>
        <dbReference type="ChEBI" id="CHEBI:83900"/>
        <dbReference type="ChEBI" id="CHEBI:456216"/>
        <dbReference type="EC" id="6.3.2.9"/>
    </reaction>
</comment>
<feature type="domain" description="Mur ligase C-terminal" evidence="9">
    <location>
        <begin position="318"/>
        <end position="430"/>
    </location>
</feature>
<dbReference type="Gene3D" id="3.90.190.20">
    <property type="entry name" value="Mur ligase, C-terminal domain"/>
    <property type="match status" value="1"/>
</dbReference>
<keyword evidence="7 8" id="KW-0961">Cell wall biogenesis/degradation</keyword>
<dbReference type="GO" id="GO:0005524">
    <property type="term" value="F:ATP binding"/>
    <property type="evidence" value="ECO:0007669"/>
    <property type="project" value="UniProtKB-UniRule"/>
</dbReference>
<dbReference type="PANTHER" id="PTHR43692">
    <property type="entry name" value="UDP-N-ACETYLMURAMOYLALANINE--D-GLUTAMATE LIGASE"/>
    <property type="match status" value="1"/>
</dbReference>
<evidence type="ECO:0000256" key="2">
    <source>
        <dbReference type="ARBA" id="ARBA00004752"/>
    </source>
</evidence>
<reference evidence="11" key="1">
    <citation type="journal article" date="2020" name="mSystems">
        <title>Genome- and Community-Level Interaction Insights into Carbon Utilization and Element Cycling Functions of Hydrothermarchaeota in Hydrothermal Sediment.</title>
        <authorList>
            <person name="Zhou Z."/>
            <person name="Liu Y."/>
            <person name="Xu W."/>
            <person name="Pan J."/>
            <person name="Luo Z.H."/>
            <person name="Li M."/>
        </authorList>
    </citation>
    <scope>NUCLEOTIDE SEQUENCE [LARGE SCALE GENOMIC DNA]</scope>
    <source>
        <strain evidence="11">SpSt-711</strain>
    </source>
</reference>
<keyword evidence="7 8" id="KW-0573">Peptidoglycan synthesis</keyword>
<feature type="binding site" evidence="7">
    <location>
        <begin position="116"/>
        <end position="122"/>
    </location>
    <ligand>
        <name>ATP</name>
        <dbReference type="ChEBI" id="CHEBI:30616"/>
    </ligand>
</feature>
<comment type="pathway">
    <text evidence="2 7 8">Cell wall biogenesis; peptidoglycan biosynthesis.</text>
</comment>
<dbReference type="SUPFAM" id="SSF53244">
    <property type="entry name" value="MurD-like peptide ligases, peptide-binding domain"/>
    <property type="match status" value="1"/>
</dbReference>